<sequence length="134" mass="14832">MPIIQPCSHLFGSSAIHLTNMRFYLSFAVTFAIFSIIDAACHIDGKKYKDGEEWTYKEQFIMSCIGVKPANDPHHHFTWSTKVVACLGENGRRIRIGETVVEGDTEWACTADSNGGNVNLKKKTKIRAAVVGGK</sequence>
<proteinExistence type="predicted"/>
<protein>
    <recommendedName>
        <fullName evidence="2">Abnormal cell migration protein 18-like fibronectin type I domain-containing protein</fullName>
    </recommendedName>
</protein>
<keyword evidence="1" id="KW-0812">Transmembrane</keyword>
<accession>A0A914WGM0</accession>
<dbReference type="InterPro" id="IPR055119">
    <property type="entry name" value="Mig18_Fn1"/>
</dbReference>
<evidence type="ECO:0000313" key="4">
    <source>
        <dbReference type="WBParaSite" id="PSAMB.scaffold3979size16151.g23050.t1"/>
    </source>
</evidence>
<evidence type="ECO:0000259" key="2">
    <source>
        <dbReference type="Pfam" id="PF23003"/>
    </source>
</evidence>
<name>A0A914WGM0_9BILA</name>
<keyword evidence="1" id="KW-0472">Membrane</keyword>
<feature type="domain" description="Abnormal cell migration protein 18-like fibronectin type I" evidence="2">
    <location>
        <begin position="40"/>
        <end position="115"/>
    </location>
</feature>
<dbReference type="Pfam" id="PF23003">
    <property type="entry name" value="Fn1_2"/>
    <property type="match status" value="1"/>
</dbReference>
<reference evidence="4" key="1">
    <citation type="submission" date="2022-11" db="UniProtKB">
        <authorList>
            <consortium name="WormBaseParasite"/>
        </authorList>
    </citation>
    <scope>IDENTIFICATION</scope>
</reference>
<organism evidence="3 4">
    <name type="scientific">Plectus sambesii</name>
    <dbReference type="NCBI Taxonomy" id="2011161"/>
    <lineage>
        <taxon>Eukaryota</taxon>
        <taxon>Metazoa</taxon>
        <taxon>Ecdysozoa</taxon>
        <taxon>Nematoda</taxon>
        <taxon>Chromadorea</taxon>
        <taxon>Plectida</taxon>
        <taxon>Plectina</taxon>
        <taxon>Plectoidea</taxon>
        <taxon>Plectidae</taxon>
        <taxon>Plectus</taxon>
    </lineage>
</organism>
<keyword evidence="3" id="KW-1185">Reference proteome</keyword>
<dbReference type="Proteomes" id="UP000887566">
    <property type="component" value="Unplaced"/>
</dbReference>
<evidence type="ECO:0000256" key="1">
    <source>
        <dbReference type="SAM" id="Phobius"/>
    </source>
</evidence>
<dbReference type="WBParaSite" id="PSAMB.scaffold3979size16151.g23050.t1">
    <property type="protein sequence ID" value="PSAMB.scaffold3979size16151.g23050.t1"/>
    <property type="gene ID" value="PSAMB.scaffold3979size16151.g23050"/>
</dbReference>
<keyword evidence="1" id="KW-1133">Transmembrane helix</keyword>
<feature type="transmembrane region" description="Helical" evidence="1">
    <location>
        <begin position="23"/>
        <end position="41"/>
    </location>
</feature>
<evidence type="ECO:0000313" key="3">
    <source>
        <dbReference type="Proteomes" id="UP000887566"/>
    </source>
</evidence>
<dbReference type="AlphaFoldDB" id="A0A914WGM0"/>